<gene>
    <name evidence="12" type="ORF">PACTADRAFT_51089</name>
</gene>
<comment type="function">
    <text evidence="10 11">Acts as an inhibitor of cap-dependent translation. Competes with eIF4G1 and EAP1 for binding to eIF4E and interferes with the formation of the eIF4F complex, inhibiting translation and stabilizing mRNA.</text>
</comment>
<comment type="similarity">
    <text evidence="2 11">Belongs to the CAF20 family.</text>
</comment>
<dbReference type="Pfam" id="PF17052">
    <property type="entry name" value="CAF20"/>
    <property type="match status" value="1"/>
</dbReference>
<keyword evidence="7 11" id="KW-0810">Translation regulation</keyword>
<name>A0A1E4TR61_PACTA</name>
<reference evidence="13" key="1">
    <citation type="submission" date="2016-05" db="EMBL/GenBank/DDBJ databases">
        <title>Comparative genomics of biotechnologically important yeasts.</title>
        <authorList>
            <consortium name="DOE Joint Genome Institute"/>
            <person name="Riley R."/>
            <person name="Haridas S."/>
            <person name="Wolfe K.H."/>
            <person name="Lopes M.R."/>
            <person name="Hittinger C.T."/>
            <person name="Goker M."/>
            <person name="Salamov A."/>
            <person name="Wisecaver J."/>
            <person name="Long T.M."/>
            <person name="Aerts A.L."/>
            <person name="Barry K."/>
            <person name="Choi C."/>
            <person name="Clum A."/>
            <person name="Coughlan A.Y."/>
            <person name="Deshpande S."/>
            <person name="Douglass A.P."/>
            <person name="Hanson S.J."/>
            <person name="Klenk H.-P."/>
            <person name="Labutti K."/>
            <person name="Lapidus A."/>
            <person name="Lindquist E."/>
            <person name="Lipzen A."/>
            <person name="Meier-Kolthoff J.P."/>
            <person name="Ohm R.A."/>
            <person name="Otillar R.P."/>
            <person name="Pangilinan J."/>
            <person name="Peng Y."/>
            <person name="Rokas A."/>
            <person name="Rosa C.A."/>
            <person name="Scheuner C."/>
            <person name="Sibirny A.A."/>
            <person name="Slot J.C."/>
            <person name="Stielow J.B."/>
            <person name="Sun H."/>
            <person name="Kurtzman C.P."/>
            <person name="Blackwell M."/>
            <person name="Grigoriev I.V."/>
            <person name="Jeffries T.W."/>
        </authorList>
    </citation>
    <scope>NUCLEOTIDE SEQUENCE [LARGE SCALE GENOMIC DNA]</scope>
    <source>
        <strain evidence="13">NRRL Y-2460</strain>
    </source>
</reference>
<evidence type="ECO:0000256" key="10">
    <source>
        <dbReference type="ARBA" id="ARBA00025387"/>
    </source>
</evidence>
<evidence type="ECO:0000313" key="12">
    <source>
        <dbReference type="EMBL" id="ODV94212.1"/>
    </source>
</evidence>
<dbReference type="AlphaFoldDB" id="A0A1E4TR61"/>
<evidence type="ECO:0000256" key="5">
    <source>
        <dbReference type="ARBA" id="ARBA00022540"/>
    </source>
</evidence>
<keyword evidence="13" id="KW-1185">Reference proteome</keyword>
<evidence type="ECO:0000256" key="3">
    <source>
        <dbReference type="ARBA" id="ARBA00020270"/>
    </source>
</evidence>
<comment type="subcellular location">
    <subcellularLocation>
        <location evidence="1 11">Cytoplasm</location>
    </subcellularLocation>
</comment>
<keyword evidence="4 11" id="KW-0963">Cytoplasm</keyword>
<dbReference type="OrthoDB" id="3995390at2759"/>
<evidence type="ECO:0000256" key="11">
    <source>
        <dbReference type="RuleBase" id="RU363005"/>
    </source>
</evidence>
<dbReference type="GO" id="GO:0017148">
    <property type="term" value="P:negative regulation of translation"/>
    <property type="evidence" value="ECO:0007669"/>
    <property type="project" value="UniProtKB-UniRule"/>
</dbReference>
<evidence type="ECO:0000256" key="4">
    <source>
        <dbReference type="ARBA" id="ARBA00022490"/>
    </source>
</evidence>
<evidence type="ECO:0000256" key="8">
    <source>
        <dbReference type="ARBA" id="ARBA00022917"/>
    </source>
</evidence>
<dbReference type="GO" id="GO:0003743">
    <property type="term" value="F:translation initiation factor activity"/>
    <property type="evidence" value="ECO:0007669"/>
    <property type="project" value="UniProtKB-KW"/>
</dbReference>
<dbReference type="EMBL" id="KV454016">
    <property type="protein sequence ID" value="ODV94212.1"/>
    <property type="molecule type" value="Genomic_DNA"/>
</dbReference>
<dbReference type="STRING" id="669874.A0A1E4TR61"/>
<evidence type="ECO:0000313" key="13">
    <source>
        <dbReference type="Proteomes" id="UP000094236"/>
    </source>
</evidence>
<keyword evidence="6" id="KW-0597">Phosphoprotein</keyword>
<sequence>MMVRYTEEELLKYKDAGSLPQGADLSGFVKMVEDVKVALAAVCENDENHFPNGRRRSSANHHRPIFRKNKHKEFLPRPDADGWITTAKTKKSFGSAEGEVSRDVFRESVKDSFVKAKPNNKNIGSSKPADPRDVIADKNTVTFNAFDALVDDEDDNEEGDEE</sequence>
<dbReference type="Proteomes" id="UP000094236">
    <property type="component" value="Unassembled WGS sequence"/>
</dbReference>
<organism evidence="12 13">
    <name type="scientific">Pachysolen tannophilus NRRL Y-2460</name>
    <dbReference type="NCBI Taxonomy" id="669874"/>
    <lineage>
        <taxon>Eukaryota</taxon>
        <taxon>Fungi</taxon>
        <taxon>Dikarya</taxon>
        <taxon>Ascomycota</taxon>
        <taxon>Saccharomycotina</taxon>
        <taxon>Pichiomycetes</taxon>
        <taxon>Pachysolenaceae</taxon>
        <taxon>Pachysolen</taxon>
    </lineage>
</organism>
<keyword evidence="5 11" id="KW-0396">Initiation factor</keyword>
<keyword evidence="8 11" id="KW-0648">Protein biosynthesis</keyword>
<evidence type="ECO:0000256" key="1">
    <source>
        <dbReference type="ARBA" id="ARBA00004496"/>
    </source>
</evidence>
<accession>A0A1E4TR61</accession>
<keyword evidence="9 11" id="KW-0652">Protein synthesis inhibitor</keyword>
<dbReference type="GO" id="GO:0005737">
    <property type="term" value="C:cytoplasm"/>
    <property type="evidence" value="ECO:0007669"/>
    <property type="project" value="UniProtKB-SubCell"/>
</dbReference>
<evidence type="ECO:0000256" key="9">
    <source>
        <dbReference type="ARBA" id="ARBA00023193"/>
    </source>
</evidence>
<evidence type="ECO:0000256" key="2">
    <source>
        <dbReference type="ARBA" id="ARBA00006057"/>
    </source>
</evidence>
<evidence type="ECO:0000256" key="6">
    <source>
        <dbReference type="ARBA" id="ARBA00022553"/>
    </source>
</evidence>
<dbReference type="InterPro" id="IPR031456">
    <property type="entry name" value="Caf20"/>
</dbReference>
<evidence type="ECO:0000256" key="7">
    <source>
        <dbReference type="ARBA" id="ARBA00022845"/>
    </source>
</evidence>
<protein>
    <recommendedName>
        <fullName evidence="3 11">Cap-associated protein CAF20</fullName>
    </recommendedName>
</protein>
<dbReference type="GO" id="GO:0008190">
    <property type="term" value="F:eukaryotic initiation factor 4E binding"/>
    <property type="evidence" value="ECO:0007669"/>
    <property type="project" value="InterPro"/>
</dbReference>
<proteinExistence type="inferred from homology"/>